<dbReference type="PANTHER" id="PTHR12801">
    <property type="entry name" value="RNA EXONUCLEASE REXO1 / RECO3 FAMILY MEMBER-RELATED"/>
    <property type="match status" value="1"/>
</dbReference>
<dbReference type="CDD" id="cd06145">
    <property type="entry name" value="REX1_like"/>
    <property type="match status" value="1"/>
</dbReference>
<comment type="similarity">
    <text evidence="2">Belongs to the REXO1/REXO3 family.</text>
</comment>
<evidence type="ECO:0000256" key="6">
    <source>
        <dbReference type="ARBA" id="ARBA00023242"/>
    </source>
</evidence>
<dbReference type="PANTHER" id="PTHR12801:SF115">
    <property type="entry name" value="FI18136P1-RELATED"/>
    <property type="match status" value="1"/>
</dbReference>
<feature type="compositionally biased region" description="Polar residues" evidence="7">
    <location>
        <begin position="1"/>
        <end position="11"/>
    </location>
</feature>
<feature type="region of interest" description="Disordered" evidence="7">
    <location>
        <begin position="1"/>
        <end position="95"/>
    </location>
</feature>
<evidence type="ECO:0000313" key="9">
    <source>
        <dbReference type="EMBL" id="KAG2177044.1"/>
    </source>
</evidence>
<name>A0A8H7PMQ1_MORIS</name>
<reference evidence="9" key="1">
    <citation type="submission" date="2020-12" db="EMBL/GenBank/DDBJ databases">
        <title>Metabolic potential, ecology and presence of endohyphal bacteria is reflected in genomic diversity of Mucoromycotina.</title>
        <authorList>
            <person name="Muszewska A."/>
            <person name="Okrasinska A."/>
            <person name="Steczkiewicz K."/>
            <person name="Drgas O."/>
            <person name="Orlowska M."/>
            <person name="Perlinska-Lenart U."/>
            <person name="Aleksandrzak-Piekarczyk T."/>
            <person name="Szatraj K."/>
            <person name="Zielenkiewicz U."/>
            <person name="Pilsyk S."/>
            <person name="Malc E."/>
            <person name="Mieczkowski P."/>
            <person name="Kruszewska J.S."/>
            <person name="Biernat P."/>
            <person name="Pawlowska J."/>
        </authorList>
    </citation>
    <scope>NUCLEOTIDE SEQUENCE</scope>
    <source>
        <strain evidence="9">WA0000067209</strain>
    </source>
</reference>
<evidence type="ECO:0000256" key="7">
    <source>
        <dbReference type="SAM" id="MobiDB-lite"/>
    </source>
</evidence>
<evidence type="ECO:0000256" key="4">
    <source>
        <dbReference type="ARBA" id="ARBA00022801"/>
    </source>
</evidence>
<sequence length="487" mass="54649">MRVSRETSSVSKAAPSSKTTLSKPPSRAELQTAIRSSSITRPTMMPERKPLPSNSSVPKIPATTTSKSSVVAQPRTTVQTNQPTSVSTGPPLILPDLRSQVPQKVRQITATKVYEQFLRIYEPLKDGKSLAGRDAAMQERKIHEDSVNQAGYKQIAAGVLGRLKKRTPAQNDADVGIDGEWVDGATRNMKNSIRKDLQQYIVTEEQLAEMNYPLPDALNVPQLHDSPIGSVQNCDRCKAQFTVKDILKKQDMEACRYHYGRLRKIKIHGEFERLYFCCNSPPESKGCTTGPHVYKAENVEDLAKRIPFVRADATHAEDKTPKEIIVFDCEMAYTTAGMELVRISAIDEHNEIIMDELVLPEHMIIDLNSRYSGIHTLQGAKYNLNDIQKMLSKYVDENTILAGHGLCNQTNDPTQMKVVHNKIVDTVSLYPHPNGLPYRYGLRFLANKYLRRFIQDSSEGHDSFEDAKTSFDLIKLKVEKGAHFGTH</sequence>
<feature type="compositionally biased region" description="Polar residues" evidence="7">
    <location>
        <begin position="52"/>
        <end position="88"/>
    </location>
</feature>
<dbReference type="InterPro" id="IPR047021">
    <property type="entry name" value="REXO1/3/4-like"/>
</dbReference>
<dbReference type="SMART" id="SM00479">
    <property type="entry name" value="EXOIII"/>
    <property type="match status" value="1"/>
</dbReference>
<comment type="subcellular location">
    <subcellularLocation>
        <location evidence="1">Nucleus</location>
    </subcellularLocation>
</comment>
<evidence type="ECO:0000313" key="10">
    <source>
        <dbReference type="Proteomes" id="UP000654370"/>
    </source>
</evidence>
<dbReference type="GO" id="GO:0010629">
    <property type="term" value="P:negative regulation of gene expression"/>
    <property type="evidence" value="ECO:0007669"/>
    <property type="project" value="UniProtKB-ARBA"/>
</dbReference>
<dbReference type="InterPro" id="IPR034922">
    <property type="entry name" value="REX1-like_exo"/>
</dbReference>
<proteinExistence type="inferred from homology"/>
<dbReference type="GO" id="GO:0003676">
    <property type="term" value="F:nucleic acid binding"/>
    <property type="evidence" value="ECO:0007669"/>
    <property type="project" value="InterPro"/>
</dbReference>
<dbReference type="OrthoDB" id="8191639at2759"/>
<feature type="domain" description="Exonuclease" evidence="8">
    <location>
        <begin position="323"/>
        <end position="483"/>
    </location>
</feature>
<evidence type="ECO:0000256" key="2">
    <source>
        <dbReference type="ARBA" id="ARBA00006357"/>
    </source>
</evidence>
<dbReference type="Gene3D" id="3.30.420.10">
    <property type="entry name" value="Ribonuclease H-like superfamily/Ribonuclease H"/>
    <property type="match status" value="1"/>
</dbReference>
<organism evidence="9 10">
    <name type="scientific">Mortierella isabellina</name>
    <name type="common">Filamentous fungus</name>
    <name type="synonym">Umbelopsis isabellina</name>
    <dbReference type="NCBI Taxonomy" id="91625"/>
    <lineage>
        <taxon>Eukaryota</taxon>
        <taxon>Fungi</taxon>
        <taxon>Fungi incertae sedis</taxon>
        <taxon>Mucoromycota</taxon>
        <taxon>Mucoromycotina</taxon>
        <taxon>Umbelopsidomycetes</taxon>
        <taxon>Umbelopsidales</taxon>
        <taxon>Umbelopsidaceae</taxon>
        <taxon>Umbelopsis</taxon>
    </lineage>
</organism>
<dbReference type="InterPro" id="IPR012337">
    <property type="entry name" value="RNaseH-like_sf"/>
</dbReference>
<accession>A0A8H7PMQ1</accession>
<keyword evidence="6" id="KW-0539">Nucleus</keyword>
<protein>
    <recommendedName>
        <fullName evidence="8">Exonuclease domain-containing protein</fullName>
    </recommendedName>
</protein>
<dbReference type="InterPro" id="IPR013520">
    <property type="entry name" value="Ribonucl_H"/>
</dbReference>
<dbReference type="GO" id="GO:0004527">
    <property type="term" value="F:exonuclease activity"/>
    <property type="evidence" value="ECO:0007669"/>
    <property type="project" value="UniProtKB-KW"/>
</dbReference>
<dbReference type="InterPro" id="IPR036397">
    <property type="entry name" value="RNaseH_sf"/>
</dbReference>
<keyword evidence="3" id="KW-0540">Nuclease</keyword>
<evidence type="ECO:0000256" key="3">
    <source>
        <dbReference type="ARBA" id="ARBA00022722"/>
    </source>
</evidence>
<dbReference type="SUPFAM" id="SSF53098">
    <property type="entry name" value="Ribonuclease H-like"/>
    <property type="match status" value="1"/>
</dbReference>
<keyword evidence="5" id="KW-0269">Exonuclease</keyword>
<dbReference type="FunFam" id="3.30.420.10:FF:000031">
    <property type="entry name" value="RNA exonuclease 1"/>
    <property type="match status" value="1"/>
</dbReference>
<evidence type="ECO:0000256" key="1">
    <source>
        <dbReference type="ARBA" id="ARBA00004123"/>
    </source>
</evidence>
<keyword evidence="4" id="KW-0378">Hydrolase</keyword>
<keyword evidence="10" id="KW-1185">Reference proteome</keyword>
<gene>
    <name evidence="9" type="ORF">INT43_007700</name>
</gene>
<feature type="compositionally biased region" description="Low complexity" evidence="7">
    <location>
        <begin position="15"/>
        <end position="25"/>
    </location>
</feature>
<dbReference type="AlphaFoldDB" id="A0A8H7PMQ1"/>
<evidence type="ECO:0000259" key="8">
    <source>
        <dbReference type="SMART" id="SM00479"/>
    </source>
</evidence>
<evidence type="ECO:0000256" key="5">
    <source>
        <dbReference type="ARBA" id="ARBA00022839"/>
    </source>
</evidence>
<dbReference type="EMBL" id="JAEPQZ010000009">
    <property type="protein sequence ID" value="KAG2177044.1"/>
    <property type="molecule type" value="Genomic_DNA"/>
</dbReference>
<dbReference type="Proteomes" id="UP000654370">
    <property type="component" value="Unassembled WGS sequence"/>
</dbReference>
<comment type="caution">
    <text evidence="9">The sequence shown here is derived from an EMBL/GenBank/DDBJ whole genome shotgun (WGS) entry which is preliminary data.</text>
</comment>
<dbReference type="GO" id="GO:0005634">
    <property type="term" value="C:nucleus"/>
    <property type="evidence" value="ECO:0007669"/>
    <property type="project" value="UniProtKB-SubCell"/>
</dbReference>